<dbReference type="InterPro" id="IPR019539">
    <property type="entry name" value="GalKase_N"/>
</dbReference>
<evidence type="ECO:0000256" key="1">
    <source>
        <dbReference type="ARBA" id="ARBA00006566"/>
    </source>
</evidence>
<feature type="binding site" evidence="11">
    <location>
        <begin position="124"/>
        <end position="130"/>
    </location>
    <ligand>
        <name>ATP</name>
        <dbReference type="ChEBI" id="CHEBI:30616"/>
    </ligand>
</feature>
<dbReference type="InterPro" id="IPR013750">
    <property type="entry name" value="GHMP_kinase_C_dom"/>
</dbReference>
<feature type="domain" description="GHMP kinase C-terminal" evidence="14">
    <location>
        <begin position="279"/>
        <end position="361"/>
    </location>
</feature>
<dbReference type="OrthoDB" id="250531at2"/>
<dbReference type="FunFam" id="3.30.70.890:FF:000001">
    <property type="entry name" value="Galactokinase"/>
    <property type="match status" value="1"/>
</dbReference>
<dbReference type="NCBIfam" id="NF003472">
    <property type="entry name" value="PRK05101.1"/>
    <property type="match status" value="1"/>
</dbReference>
<evidence type="ECO:0000313" key="17">
    <source>
        <dbReference type="Proteomes" id="UP000193749"/>
    </source>
</evidence>
<gene>
    <name evidence="11" type="primary">galK</name>
    <name evidence="16" type="ORF">HA50_22480</name>
</gene>
<dbReference type="PIRSF" id="PIRSF000530">
    <property type="entry name" value="Galactokinase"/>
    <property type="match status" value="1"/>
</dbReference>
<comment type="function">
    <text evidence="11">Catalyzes the transfer of the gamma-phosphate of ATP to D-galactose to form alpha-D-galactose-1-phosphate (Gal-1-P).</text>
</comment>
<feature type="domain" description="GHMP kinase N-terminal" evidence="13">
    <location>
        <begin position="94"/>
        <end position="182"/>
    </location>
</feature>
<reference evidence="16 17" key="1">
    <citation type="journal article" date="2017" name="Antonie Van Leeuwenhoek">
        <title>Phylogenomic resolution of the bacterial genus Pantoea and its relationship with Erwinia and Tatumella.</title>
        <authorList>
            <person name="Palmer M."/>
            <person name="Steenkamp E.T."/>
            <person name="Coetzee M.P."/>
            <person name="Chan W.Y."/>
            <person name="van Zyl E."/>
            <person name="De Maayer P."/>
            <person name="Coutinho T.A."/>
            <person name="Blom J."/>
            <person name="Smits T.H."/>
            <person name="Duffy B."/>
            <person name="Venter S.N."/>
        </authorList>
    </citation>
    <scope>NUCLEOTIDE SEQUENCE [LARGE SCALE GENOMIC DNA]</scope>
    <source>
        <strain evidence="16 17">LMG 2657</strain>
    </source>
</reference>
<comment type="caution">
    <text evidence="11">Lacks conserved residue(s) required for the propagation of feature annotation.</text>
</comment>
<dbReference type="InterPro" id="IPR020568">
    <property type="entry name" value="Ribosomal_Su5_D2-typ_SF"/>
</dbReference>
<keyword evidence="4 11" id="KW-0479">Metal-binding</keyword>
<feature type="binding site" evidence="11">
    <location>
        <position position="223"/>
    </location>
    <ligand>
        <name>substrate</name>
    </ligand>
</feature>
<feature type="active site" description="Proton acceptor" evidence="11">
    <location>
        <position position="174"/>
    </location>
</feature>
<dbReference type="Gene3D" id="3.30.70.890">
    <property type="entry name" value="GHMP kinase, C-terminal domain"/>
    <property type="match status" value="1"/>
</dbReference>
<dbReference type="UniPathway" id="UPA00214"/>
<evidence type="ECO:0000256" key="12">
    <source>
        <dbReference type="NCBIfam" id="TIGR00131"/>
    </source>
</evidence>
<dbReference type="InterPro" id="IPR006204">
    <property type="entry name" value="GHMP_kinase_N_dom"/>
</dbReference>
<dbReference type="FunFam" id="3.30.230.10:FF:000017">
    <property type="entry name" value="Galactokinase"/>
    <property type="match status" value="1"/>
</dbReference>
<dbReference type="EC" id="2.7.1.6" evidence="11 12"/>
<dbReference type="PROSITE" id="PS00627">
    <property type="entry name" value="GHMP_KINASES_ATP"/>
    <property type="match status" value="1"/>
</dbReference>
<feature type="site" description="Transition state stabilizer" evidence="11">
    <location>
        <position position="28"/>
    </location>
</feature>
<dbReference type="InterPro" id="IPR006206">
    <property type="entry name" value="Mevalonate/galactokinase"/>
</dbReference>
<dbReference type="GO" id="GO:0006012">
    <property type="term" value="P:galactose metabolic process"/>
    <property type="evidence" value="ECO:0007669"/>
    <property type="project" value="UniProtKB-UniRule"/>
</dbReference>
<keyword evidence="3 11" id="KW-0808">Transferase</keyword>
<evidence type="ECO:0000256" key="3">
    <source>
        <dbReference type="ARBA" id="ARBA00022679"/>
    </source>
</evidence>
<dbReference type="GO" id="GO:0005829">
    <property type="term" value="C:cytosol"/>
    <property type="evidence" value="ECO:0007669"/>
    <property type="project" value="TreeGrafter"/>
</dbReference>
<evidence type="ECO:0000256" key="4">
    <source>
        <dbReference type="ARBA" id="ARBA00022723"/>
    </source>
</evidence>
<dbReference type="PRINTS" id="PR00959">
    <property type="entry name" value="MEVGALKINASE"/>
</dbReference>
<dbReference type="Pfam" id="PF08544">
    <property type="entry name" value="GHMP_kinases_C"/>
    <property type="match status" value="1"/>
</dbReference>
<dbReference type="GO" id="GO:0004335">
    <property type="term" value="F:galactokinase activity"/>
    <property type="evidence" value="ECO:0007669"/>
    <property type="project" value="UniProtKB-UniRule"/>
</dbReference>
<keyword evidence="7 11" id="KW-0067">ATP-binding</keyword>
<dbReference type="SUPFAM" id="SSF54211">
    <property type="entry name" value="Ribosomal protein S5 domain 2-like"/>
    <property type="match status" value="1"/>
</dbReference>
<dbReference type="Proteomes" id="UP000193749">
    <property type="component" value="Unassembled WGS sequence"/>
</dbReference>
<dbReference type="GO" id="GO:0005524">
    <property type="term" value="F:ATP binding"/>
    <property type="evidence" value="ECO:0007669"/>
    <property type="project" value="UniProtKB-UniRule"/>
</dbReference>
<evidence type="ECO:0000259" key="15">
    <source>
        <dbReference type="Pfam" id="PF10509"/>
    </source>
</evidence>
<keyword evidence="10 11" id="KW-0119">Carbohydrate metabolism</keyword>
<protein>
    <recommendedName>
        <fullName evidence="11 12">Galactokinase</fullName>
        <ecNumber evidence="11 12">2.7.1.6</ecNumber>
    </recommendedName>
    <alternativeName>
        <fullName evidence="11">Galactose kinase</fullName>
    </alternativeName>
</protein>
<dbReference type="InterPro" id="IPR019741">
    <property type="entry name" value="Galactokinase_CS"/>
</dbReference>
<dbReference type="SUPFAM" id="SSF55060">
    <property type="entry name" value="GHMP Kinase, C-terminal domain"/>
    <property type="match status" value="1"/>
</dbReference>
<feature type="binding site" evidence="11">
    <location>
        <begin position="34"/>
        <end position="37"/>
    </location>
    <ligand>
        <name>substrate</name>
    </ligand>
</feature>
<dbReference type="Pfam" id="PF10509">
    <property type="entry name" value="GalKase_gal_bdg"/>
    <property type="match status" value="1"/>
</dbReference>
<keyword evidence="5 11" id="KW-0547">Nucleotide-binding</keyword>
<dbReference type="GO" id="GO:0000287">
    <property type="term" value="F:magnesium ion binding"/>
    <property type="evidence" value="ECO:0007669"/>
    <property type="project" value="UniProtKB-UniRule"/>
</dbReference>
<evidence type="ECO:0000256" key="7">
    <source>
        <dbReference type="ARBA" id="ARBA00022840"/>
    </source>
</evidence>
<evidence type="ECO:0000259" key="13">
    <source>
        <dbReference type="Pfam" id="PF00288"/>
    </source>
</evidence>
<dbReference type="PROSITE" id="PS00106">
    <property type="entry name" value="GALACTOKINASE"/>
    <property type="match status" value="1"/>
</dbReference>
<dbReference type="PRINTS" id="PR00473">
    <property type="entry name" value="GALCTOKINASE"/>
</dbReference>
<evidence type="ECO:0000256" key="6">
    <source>
        <dbReference type="ARBA" id="ARBA00022777"/>
    </source>
</evidence>
<dbReference type="InterPro" id="IPR006203">
    <property type="entry name" value="GHMP_knse_ATP-bd_CS"/>
</dbReference>
<feature type="binding site" evidence="11">
    <location>
        <position position="162"/>
    </location>
    <ligand>
        <name>Mg(2+)</name>
        <dbReference type="ChEBI" id="CHEBI:18420"/>
    </ligand>
</feature>
<dbReference type="STRING" id="55209.HA50_22480"/>
<feature type="binding site" evidence="11">
    <location>
        <position position="130"/>
    </location>
    <ligand>
        <name>Mg(2+)</name>
        <dbReference type="ChEBI" id="CHEBI:18420"/>
    </ligand>
</feature>
<keyword evidence="8 11" id="KW-0460">Magnesium</keyword>
<dbReference type="Pfam" id="PF00288">
    <property type="entry name" value="GHMP_kinases_N"/>
    <property type="match status" value="1"/>
</dbReference>
<keyword evidence="17" id="KW-1185">Reference proteome</keyword>
<evidence type="ECO:0000256" key="11">
    <source>
        <dbReference type="HAMAP-Rule" id="MF_00246"/>
    </source>
</evidence>
<comment type="pathway">
    <text evidence="11">Carbohydrate metabolism; galactose metabolism.</text>
</comment>
<evidence type="ECO:0000256" key="2">
    <source>
        <dbReference type="ARBA" id="ARBA00022490"/>
    </source>
</evidence>
<dbReference type="EMBL" id="MLJI01000002">
    <property type="protein sequence ID" value="ORM89409.1"/>
    <property type="molecule type" value="Genomic_DNA"/>
</dbReference>
<dbReference type="NCBIfam" id="TIGR00131">
    <property type="entry name" value="gal_kin"/>
    <property type="match status" value="1"/>
</dbReference>
<dbReference type="InterPro" id="IPR000705">
    <property type="entry name" value="Galactokinase"/>
</dbReference>
<comment type="subcellular location">
    <subcellularLocation>
        <location evidence="11">Cytoplasm</location>
    </subcellularLocation>
</comment>
<dbReference type="PANTHER" id="PTHR10457">
    <property type="entry name" value="MEVALONATE KINASE/GALACTOKINASE"/>
    <property type="match status" value="1"/>
</dbReference>
<sequence>MSLKEKTQSLFADKFGYPATHTIQAPGRVNLIGEHTDYNDGFVLPCAIDYQTVISCALRPDRIVRVIAADYGNQQDEFSLDAPIVPHATQQWSNYVRGVVKHLQLRNKHFGGADLVVSGNVPQGAGLSSSASLEVAVGTVFKQLYHLPLDGAQIALNGQEAENQFVGCHCGIMDQLISALGKKGSALLIDCRSLDSKAVSMPNDVSIIIINSNFKRTLVGSEYNTRREQCEAGTRFFQEKALRDVNIEQFNAVAHELDPLVAKRIRHVLTENARTLEAASALERGDLQRMGVLMAESHASMRDDFEITVPQIDTLVEIVKATIGEKGGVRMTGGGFGGCIVALVPEALVPAVKAAVETQYEAKTGIKESFYISKPFSGAGLV</sequence>
<dbReference type="InterPro" id="IPR036554">
    <property type="entry name" value="GHMP_kinase_C_sf"/>
</dbReference>
<comment type="catalytic activity">
    <reaction evidence="11">
        <text>alpha-D-galactose + ATP = alpha-D-galactose 1-phosphate + ADP + H(+)</text>
        <dbReference type="Rhea" id="RHEA:13553"/>
        <dbReference type="ChEBI" id="CHEBI:15378"/>
        <dbReference type="ChEBI" id="CHEBI:28061"/>
        <dbReference type="ChEBI" id="CHEBI:30616"/>
        <dbReference type="ChEBI" id="CHEBI:58336"/>
        <dbReference type="ChEBI" id="CHEBI:456216"/>
        <dbReference type="EC" id="2.7.1.6"/>
    </reaction>
</comment>
<keyword evidence="6 11" id="KW-0418">Kinase</keyword>
<dbReference type="HAMAP" id="MF_00246">
    <property type="entry name" value="Galactokinase"/>
    <property type="match status" value="1"/>
</dbReference>
<evidence type="ECO:0000256" key="5">
    <source>
        <dbReference type="ARBA" id="ARBA00022741"/>
    </source>
</evidence>
<name>A0A1X1EKI4_PANCY</name>
<feature type="domain" description="Galactokinase N-terminal" evidence="15">
    <location>
        <begin position="10"/>
        <end position="57"/>
    </location>
</feature>
<dbReference type="AlphaFoldDB" id="A0A1X1EKI4"/>
<dbReference type="PANTHER" id="PTHR10457:SF7">
    <property type="entry name" value="GALACTOKINASE-RELATED"/>
    <property type="match status" value="1"/>
</dbReference>
<dbReference type="Gene3D" id="3.30.230.10">
    <property type="match status" value="1"/>
</dbReference>
<evidence type="ECO:0000256" key="9">
    <source>
        <dbReference type="ARBA" id="ARBA00023144"/>
    </source>
</evidence>
<evidence type="ECO:0000313" key="16">
    <source>
        <dbReference type="EMBL" id="ORM89409.1"/>
    </source>
</evidence>
<dbReference type="InterPro" id="IPR022963">
    <property type="entry name" value="Galactokinase_bac"/>
</dbReference>
<evidence type="ECO:0000256" key="8">
    <source>
        <dbReference type="ARBA" id="ARBA00022842"/>
    </source>
</evidence>
<comment type="caution">
    <text evidence="16">The sequence shown here is derived from an EMBL/GenBank/DDBJ whole genome shotgun (WGS) entry which is preliminary data.</text>
</comment>
<evidence type="ECO:0000256" key="10">
    <source>
        <dbReference type="ARBA" id="ARBA00023277"/>
    </source>
</evidence>
<dbReference type="InterPro" id="IPR014721">
    <property type="entry name" value="Ribsml_uS5_D2-typ_fold_subgr"/>
</dbReference>
<keyword evidence="9 11" id="KW-0299">Galactose metabolism</keyword>
<keyword evidence="2 11" id="KW-0963">Cytoplasm</keyword>
<organism evidence="16 17">
    <name type="scientific">Pantoea cypripedii</name>
    <name type="common">Pectobacterium cypripedii</name>
    <name type="synonym">Erwinia cypripedii</name>
    <dbReference type="NCBI Taxonomy" id="55209"/>
    <lineage>
        <taxon>Bacteria</taxon>
        <taxon>Pseudomonadati</taxon>
        <taxon>Pseudomonadota</taxon>
        <taxon>Gammaproteobacteria</taxon>
        <taxon>Enterobacterales</taxon>
        <taxon>Erwiniaceae</taxon>
        <taxon>Pantoea</taxon>
    </lineage>
</organism>
<proteinExistence type="inferred from homology"/>
<evidence type="ECO:0000259" key="14">
    <source>
        <dbReference type="Pfam" id="PF08544"/>
    </source>
</evidence>
<comment type="similarity">
    <text evidence="1 11">Belongs to the GHMP kinase family. GalK subfamily.</text>
</comment>
<accession>A0A1X1EKI4</accession>
<dbReference type="RefSeq" id="WP_084879120.1">
    <property type="nucleotide sequence ID" value="NZ_JAGGMY010000002.1"/>
</dbReference>